<reference evidence="2 3" key="1">
    <citation type="submission" date="2019-04" db="EMBL/GenBank/DDBJ databases">
        <title>Streptomyces oryziradicis sp. nov., a novel actinomycete isolated from rhizosphere soil of rice (Oryza sativa L.).</title>
        <authorList>
            <person name="Li C."/>
        </authorList>
    </citation>
    <scope>NUCLEOTIDE SEQUENCE [LARGE SCALE GENOMIC DNA]</scope>
    <source>
        <strain evidence="2 3">NEAU-C40</strain>
    </source>
</reference>
<sequence>MNHPDPQNPHRRDRDYERAMHHFEKTEPLRADLTAFATALAERLPGEWTTTDEDWSEPSAQYHLAGYLWDNSTLSWTTSEFRVQRAALLTAHDFTQLLVIDRPLHLDQFLVGALAPLGIEHDYLSDDQAPHGIAVSSQPPRAAHAITTRLLPRYRDRRNALRLQRTGSPARPASITARAVTVPSPVTRPGHPPGPATPGASPHR</sequence>
<name>A0A4U0SJJ9_9ACTN</name>
<organism evidence="2 3">
    <name type="scientific">Actinacidiphila oryziradicis</name>
    <dbReference type="NCBI Taxonomy" id="2571141"/>
    <lineage>
        <taxon>Bacteria</taxon>
        <taxon>Bacillati</taxon>
        <taxon>Actinomycetota</taxon>
        <taxon>Actinomycetes</taxon>
        <taxon>Kitasatosporales</taxon>
        <taxon>Streptomycetaceae</taxon>
        <taxon>Actinacidiphila</taxon>
    </lineage>
</organism>
<gene>
    <name evidence="2" type="ORF">FCI23_29635</name>
</gene>
<evidence type="ECO:0000313" key="3">
    <source>
        <dbReference type="Proteomes" id="UP000305778"/>
    </source>
</evidence>
<comment type="caution">
    <text evidence="2">The sequence shown here is derived from an EMBL/GenBank/DDBJ whole genome shotgun (WGS) entry which is preliminary data.</text>
</comment>
<keyword evidence="3" id="KW-1185">Reference proteome</keyword>
<evidence type="ECO:0000313" key="2">
    <source>
        <dbReference type="EMBL" id="TKA08231.1"/>
    </source>
</evidence>
<protein>
    <submittedName>
        <fullName evidence="2">Uncharacterized protein</fullName>
    </submittedName>
</protein>
<dbReference type="EMBL" id="SUMC01000033">
    <property type="protein sequence ID" value="TKA08231.1"/>
    <property type="molecule type" value="Genomic_DNA"/>
</dbReference>
<proteinExistence type="predicted"/>
<evidence type="ECO:0000256" key="1">
    <source>
        <dbReference type="SAM" id="MobiDB-lite"/>
    </source>
</evidence>
<feature type="region of interest" description="Disordered" evidence="1">
    <location>
        <begin position="163"/>
        <end position="204"/>
    </location>
</feature>
<accession>A0A4U0SJJ9</accession>
<dbReference type="OrthoDB" id="4225175at2"/>
<dbReference type="Proteomes" id="UP000305778">
    <property type="component" value="Unassembled WGS sequence"/>
</dbReference>
<dbReference type="RefSeq" id="WP_136727008.1">
    <property type="nucleotide sequence ID" value="NZ_SUMC01000033.1"/>
</dbReference>
<dbReference type="AlphaFoldDB" id="A0A4U0SJJ9"/>